<dbReference type="InterPro" id="IPR001926">
    <property type="entry name" value="TrpB-like_PALP"/>
</dbReference>
<sequence>MFGNLRCLTCSVCNKQYENGLIYTCTVCGGNLNAEYNTKDLKLTRENESSYWRFLPLLPLPQDKIPETTLPVGNTPMVNAKKLAKAYGVSELYVKDESRNPSGSLKDRASFLITQMAEAHKIPTVLTASTGNAGCALACCAAASENVAATILVPKSAPAGKIAQLLAYGAKVLLVDGCYDDAFRLSSQMSEKHGLFNRNTGMNPFTSEGKKTVSFEIFEQMGCPEYVFVSVGDGNIITGVWKGFKNLLELGLIKQMPKLIGCQSSNSNFFIQVEKEMKEKNITNLADKIKYVHEHKGLASAPTRADSISASLPSDRVNAYLAVTTTNGYFVEVTDEEILNEIPFVSKNSGVFPEPAASCAFAGLRKVTKQVSGKICVISTGTCLKDVNAVQSCGLKGTEVKELADVEKAIL</sequence>
<organism evidence="7">
    <name type="scientific">Hexamita inflata</name>
    <dbReference type="NCBI Taxonomy" id="28002"/>
    <lineage>
        <taxon>Eukaryota</taxon>
        <taxon>Metamonada</taxon>
        <taxon>Diplomonadida</taxon>
        <taxon>Hexamitidae</taxon>
        <taxon>Hexamitinae</taxon>
        <taxon>Hexamita</taxon>
    </lineage>
</organism>
<dbReference type="AlphaFoldDB" id="A0AA86USM6"/>
<evidence type="ECO:0000313" key="10">
    <source>
        <dbReference type="EMBL" id="CAL6060505.1"/>
    </source>
</evidence>
<reference evidence="7" key="1">
    <citation type="submission" date="2023-06" db="EMBL/GenBank/DDBJ databases">
        <authorList>
            <person name="Kurt Z."/>
        </authorList>
    </citation>
    <scope>NUCLEOTIDE SEQUENCE</scope>
</reference>
<evidence type="ECO:0000256" key="3">
    <source>
        <dbReference type="ARBA" id="ARBA00023239"/>
    </source>
</evidence>
<dbReference type="PANTHER" id="PTHR48078">
    <property type="entry name" value="THREONINE DEHYDRATASE, MITOCHONDRIAL-RELATED"/>
    <property type="match status" value="1"/>
</dbReference>
<evidence type="ECO:0000259" key="4">
    <source>
        <dbReference type="Pfam" id="PF00291"/>
    </source>
</evidence>
<keyword evidence="2" id="KW-0663">Pyridoxal phosphate</keyword>
<dbReference type="InterPro" id="IPR036052">
    <property type="entry name" value="TrpB-like_PALP_sf"/>
</dbReference>
<dbReference type="EMBL" id="CATOUU010001006">
    <property type="protein sequence ID" value="CAI9966384.1"/>
    <property type="molecule type" value="Genomic_DNA"/>
</dbReference>
<evidence type="ECO:0000313" key="5">
    <source>
        <dbReference type="EMBL" id="CAI9945809.1"/>
    </source>
</evidence>
<feature type="domain" description="Tryptophan synthase beta chain-like PALP" evidence="4">
    <location>
        <begin position="69"/>
        <end position="381"/>
    </location>
</feature>
<evidence type="ECO:0000313" key="12">
    <source>
        <dbReference type="Proteomes" id="UP001642409"/>
    </source>
</evidence>
<dbReference type="GO" id="GO:0009097">
    <property type="term" value="P:isoleucine biosynthetic process"/>
    <property type="evidence" value="ECO:0007669"/>
    <property type="project" value="TreeGrafter"/>
</dbReference>
<dbReference type="EMBL" id="CATOUU010000751">
    <property type="protein sequence ID" value="CAI9945809.1"/>
    <property type="molecule type" value="Genomic_DNA"/>
</dbReference>
<evidence type="ECO:0000313" key="11">
    <source>
        <dbReference type="EMBL" id="CAL6087505.1"/>
    </source>
</evidence>
<comment type="caution">
    <text evidence="7">The sequence shown here is derived from an EMBL/GenBank/DDBJ whole genome shotgun (WGS) entry which is preliminary data.</text>
</comment>
<dbReference type="Pfam" id="PF00291">
    <property type="entry name" value="PALP"/>
    <property type="match status" value="1"/>
</dbReference>
<evidence type="ECO:0000313" key="6">
    <source>
        <dbReference type="EMBL" id="CAI9956373.1"/>
    </source>
</evidence>
<dbReference type="EMBL" id="CAXDID020000401">
    <property type="protein sequence ID" value="CAL6087505.1"/>
    <property type="molecule type" value="Genomic_DNA"/>
</dbReference>
<dbReference type="SUPFAM" id="SSF53686">
    <property type="entry name" value="Tryptophan synthase beta subunit-like PLP-dependent enzymes"/>
    <property type="match status" value="1"/>
</dbReference>
<dbReference type="GO" id="GO:0004794">
    <property type="term" value="F:threonine deaminase activity"/>
    <property type="evidence" value="ECO:0007669"/>
    <property type="project" value="TreeGrafter"/>
</dbReference>
<proteinExistence type="predicted"/>
<dbReference type="EMBL" id="CAXDID020000062">
    <property type="protein sequence ID" value="CAL6010981.1"/>
    <property type="molecule type" value="Genomic_DNA"/>
</dbReference>
<accession>A0AA86USM6</accession>
<dbReference type="GO" id="GO:0003941">
    <property type="term" value="F:L-serine ammonia-lyase activity"/>
    <property type="evidence" value="ECO:0007669"/>
    <property type="project" value="TreeGrafter"/>
</dbReference>
<evidence type="ECO:0000313" key="8">
    <source>
        <dbReference type="EMBL" id="CAL6010981.1"/>
    </source>
</evidence>
<keyword evidence="3" id="KW-0456">Lyase</keyword>
<evidence type="ECO:0000313" key="7">
    <source>
        <dbReference type="EMBL" id="CAI9966384.1"/>
    </source>
</evidence>
<reference evidence="8 12" key="2">
    <citation type="submission" date="2024-07" db="EMBL/GenBank/DDBJ databases">
        <authorList>
            <person name="Akdeniz Z."/>
        </authorList>
    </citation>
    <scope>NUCLEOTIDE SEQUENCE [LARGE SCALE GENOMIC DNA]</scope>
</reference>
<evidence type="ECO:0000313" key="9">
    <source>
        <dbReference type="EMBL" id="CAL6046981.1"/>
    </source>
</evidence>
<gene>
    <name evidence="8" type="ORF">HINF_LOCUS22359</name>
    <name evidence="5" type="ORF">HINF_LOCUS33454</name>
    <name evidence="9" type="ORF">HINF_LOCUS41986</name>
    <name evidence="6" type="ORF">HINF_LOCUS44018</name>
    <name evidence="10" type="ORF">HINF_LOCUS49259</name>
    <name evidence="7" type="ORF">HINF_LOCUS54029</name>
    <name evidence="11" type="ORF">HINF_LOCUS63679</name>
</gene>
<protein>
    <submittedName>
        <fullName evidence="7">Cysteine synthase</fullName>
    </submittedName>
    <submittedName>
        <fullName evidence="8">Cysteine_synthase</fullName>
    </submittedName>
</protein>
<dbReference type="InterPro" id="IPR050147">
    <property type="entry name" value="Ser/Thr_Dehydratase"/>
</dbReference>
<comment type="cofactor">
    <cofactor evidence="1">
        <name>pyridoxal 5'-phosphate</name>
        <dbReference type="ChEBI" id="CHEBI:597326"/>
    </cofactor>
</comment>
<dbReference type="EMBL" id="CAXDID020000170">
    <property type="protein sequence ID" value="CAL6046981.1"/>
    <property type="molecule type" value="Genomic_DNA"/>
</dbReference>
<name>A0AA86USM6_9EUKA</name>
<dbReference type="EMBL" id="CATOUU010000873">
    <property type="protein sequence ID" value="CAI9956373.1"/>
    <property type="molecule type" value="Genomic_DNA"/>
</dbReference>
<dbReference type="GO" id="GO:0006565">
    <property type="term" value="P:L-serine catabolic process"/>
    <property type="evidence" value="ECO:0007669"/>
    <property type="project" value="TreeGrafter"/>
</dbReference>
<dbReference type="GO" id="GO:0006567">
    <property type="term" value="P:L-threonine catabolic process"/>
    <property type="evidence" value="ECO:0007669"/>
    <property type="project" value="TreeGrafter"/>
</dbReference>
<dbReference type="EMBL" id="CAXDID020000230">
    <property type="protein sequence ID" value="CAL6060505.1"/>
    <property type="molecule type" value="Genomic_DNA"/>
</dbReference>
<dbReference type="Proteomes" id="UP001642409">
    <property type="component" value="Unassembled WGS sequence"/>
</dbReference>
<keyword evidence="12" id="KW-1185">Reference proteome</keyword>
<dbReference type="PANTHER" id="PTHR48078:SF6">
    <property type="entry name" value="L-THREONINE DEHYDRATASE CATABOLIC TDCB"/>
    <property type="match status" value="1"/>
</dbReference>
<evidence type="ECO:0000256" key="1">
    <source>
        <dbReference type="ARBA" id="ARBA00001933"/>
    </source>
</evidence>
<evidence type="ECO:0000256" key="2">
    <source>
        <dbReference type="ARBA" id="ARBA00022898"/>
    </source>
</evidence>
<dbReference type="Gene3D" id="3.40.50.1100">
    <property type="match status" value="2"/>
</dbReference>